<dbReference type="EC" id="1.18.6.1" evidence="4 15"/>
<comment type="cofactor">
    <cofactor evidence="15">
        <name>[8Fe-7S] cluster</name>
        <dbReference type="ChEBI" id="CHEBI:21143"/>
    </cofactor>
    <text evidence="15">Binds 1 [8Fe-7S] cluster per heterodimer.</text>
</comment>
<evidence type="ECO:0000256" key="14">
    <source>
        <dbReference type="RuleBase" id="RU004021"/>
    </source>
</evidence>
<evidence type="ECO:0000256" key="5">
    <source>
        <dbReference type="ARBA" id="ARBA00014775"/>
    </source>
</evidence>
<keyword evidence="11 15" id="KW-0411">Iron-sulfur</keyword>
<dbReference type="PROSITE" id="PS00699">
    <property type="entry name" value="NITROGENASE_1_1"/>
    <property type="match status" value="1"/>
</dbReference>
<comment type="caution">
    <text evidence="18">The sequence shown here is derived from an EMBL/GenBank/DDBJ whole genome shotgun (WGS) entry which is preliminary data.</text>
</comment>
<evidence type="ECO:0000313" key="19">
    <source>
        <dbReference type="Proteomes" id="UP001564408"/>
    </source>
</evidence>
<accession>A0ABV4BK08</accession>
<comment type="similarity">
    <text evidence="2 14">Belongs to the NifD/NifK/NifE/NifN family.</text>
</comment>
<dbReference type="Pfam" id="PF00148">
    <property type="entry name" value="Oxidored_nitro"/>
    <property type="match status" value="1"/>
</dbReference>
<organism evidence="18 19">
    <name type="scientific">Thioalkalicoccus limnaeus</name>
    <dbReference type="NCBI Taxonomy" id="120681"/>
    <lineage>
        <taxon>Bacteria</taxon>
        <taxon>Pseudomonadati</taxon>
        <taxon>Pseudomonadota</taxon>
        <taxon>Gammaproteobacteria</taxon>
        <taxon>Chromatiales</taxon>
        <taxon>Chromatiaceae</taxon>
        <taxon>Thioalkalicoccus</taxon>
    </lineage>
</organism>
<dbReference type="InterPro" id="IPR024564">
    <property type="entry name" value="Nase_Mo-Fe_CF_bsu_N"/>
</dbReference>
<dbReference type="PANTHER" id="PTHR33712">
    <property type="entry name" value="LIGHT-INDEPENDENT PROTOCHLOROPHYLLIDE REDUCTASE SUBUNIT B"/>
    <property type="match status" value="1"/>
</dbReference>
<keyword evidence="10 15" id="KW-0408">Iron</keyword>
<evidence type="ECO:0000256" key="10">
    <source>
        <dbReference type="ARBA" id="ARBA00023004"/>
    </source>
</evidence>
<comment type="function">
    <text evidence="1 15">This molybdenum-iron protein is part of the nitrogenase complex that catalyzes the key enzymatic reactions in nitrogen fixation.</text>
</comment>
<evidence type="ECO:0000256" key="2">
    <source>
        <dbReference type="ARBA" id="ARBA00011002"/>
    </source>
</evidence>
<feature type="domain" description="Nitrogenase/oxidoreductase component 1" evidence="16">
    <location>
        <begin position="70"/>
        <end position="501"/>
    </location>
</feature>
<reference evidence="18 19" key="1">
    <citation type="submission" date="2024-05" db="EMBL/GenBank/DDBJ databases">
        <title>Genome Sequence and Characterization of the New Strain Purple Sulfur Bacterium of Genus Thioalkalicoccus.</title>
        <authorList>
            <person name="Bryantseva I.A."/>
            <person name="Kyndt J.A."/>
            <person name="Imhoff J.F."/>
        </authorList>
    </citation>
    <scope>NUCLEOTIDE SEQUENCE [LARGE SCALE GENOMIC DNA]</scope>
    <source>
        <strain evidence="18 19">Um2</strain>
    </source>
</reference>
<proteinExistence type="inferred from homology"/>
<evidence type="ECO:0000256" key="7">
    <source>
        <dbReference type="ARBA" id="ARBA00022741"/>
    </source>
</evidence>
<dbReference type="PANTHER" id="PTHR33712:SF7">
    <property type="entry name" value="LIGHT-INDEPENDENT PROTOCHLOROPHYLLIDE REDUCTASE SUBUNIT B"/>
    <property type="match status" value="1"/>
</dbReference>
<evidence type="ECO:0000259" key="16">
    <source>
        <dbReference type="Pfam" id="PF00148"/>
    </source>
</evidence>
<evidence type="ECO:0000256" key="6">
    <source>
        <dbReference type="ARBA" id="ARBA00022723"/>
    </source>
</evidence>
<evidence type="ECO:0000256" key="8">
    <source>
        <dbReference type="ARBA" id="ARBA00022840"/>
    </source>
</evidence>
<keyword evidence="8 15" id="KW-0067">ATP-binding</keyword>
<keyword evidence="19" id="KW-1185">Reference proteome</keyword>
<gene>
    <name evidence="18" type="primary">nifK</name>
    <name evidence="18" type="ORF">ABC977_10115</name>
</gene>
<dbReference type="InterPro" id="IPR005976">
    <property type="entry name" value="Nase_Mo-Fe_CF_bsu"/>
</dbReference>
<evidence type="ECO:0000256" key="15">
    <source>
        <dbReference type="RuleBase" id="RU364127"/>
    </source>
</evidence>
<dbReference type="SUPFAM" id="SSF53807">
    <property type="entry name" value="Helical backbone' metal receptor"/>
    <property type="match status" value="1"/>
</dbReference>
<keyword evidence="7 15" id="KW-0547">Nucleotide-binding</keyword>
<dbReference type="CDD" id="cd01974">
    <property type="entry name" value="Nitrogenase_MoFe_beta"/>
    <property type="match status" value="1"/>
</dbReference>
<keyword evidence="9 15" id="KW-0560">Oxidoreductase</keyword>
<evidence type="ECO:0000256" key="12">
    <source>
        <dbReference type="ARBA" id="ARBA00023231"/>
    </source>
</evidence>
<dbReference type="RefSeq" id="WP_369667144.1">
    <property type="nucleotide sequence ID" value="NZ_JBDKXB010000011.1"/>
</dbReference>
<dbReference type="Pfam" id="PF11844">
    <property type="entry name" value="DUF3364"/>
    <property type="match status" value="1"/>
</dbReference>
<dbReference type="InterPro" id="IPR000510">
    <property type="entry name" value="Nase/OxRdtase_comp1"/>
</dbReference>
<evidence type="ECO:0000259" key="17">
    <source>
        <dbReference type="Pfam" id="PF11844"/>
    </source>
</evidence>
<evidence type="ECO:0000313" key="18">
    <source>
        <dbReference type="EMBL" id="MEY6432760.1"/>
    </source>
</evidence>
<dbReference type="NCBIfam" id="TIGR01286">
    <property type="entry name" value="nifK"/>
    <property type="match status" value="1"/>
</dbReference>
<evidence type="ECO:0000256" key="4">
    <source>
        <dbReference type="ARBA" id="ARBA00012773"/>
    </source>
</evidence>
<dbReference type="GO" id="GO:0016163">
    <property type="term" value="F:nitrogenase activity"/>
    <property type="evidence" value="ECO:0007669"/>
    <property type="project" value="UniProtKB-EC"/>
</dbReference>
<dbReference type="EMBL" id="JBDKXB010000011">
    <property type="protein sequence ID" value="MEY6432760.1"/>
    <property type="molecule type" value="Genomic_DNA"/>
</dbReference>
<evidence type="ECO:0000256" key="1">
    <source>
        <dbReference type="ARBA" id="ARBA00002621"/>
    </source>
</evidence>
<comment type="subunit">
    <text evidence="3 15">Tetramer of two alpha and two beta chains. Forms complex with the iron protein (nitrogenase component 2).</text>
</comment>
<protein>
    <recommendedName>
        <fullName evidence="5 15">Nitrogenase molybdenum-iron protein beta chain</fullName>
        <ecNumber evidence="4 15">1.18.6.1</ecNumber>
    </recommendedName>
    <alternativeName>
        <fullName evidence="15">Dinitrogenase</fullName>
    </alternativeName>
</protein>
<keyword evidence="12 14" id="KW-0535">Nitrogen fixation</keyword>
<dbReference type="Proteomes" id="UP001564408">
    <property type="component" value="Unassembled WGS sequence"/>
</dbReference>
<comment type="catalytic activity">
    <reaction evidence="13 15">
        <text>N2 + 8 reduced [2Fe-2S]-[ferredoxin] + 16 ATP + 16 H2O = H2 + 8 oxidized [2Fe-2S]-[ferredoxin] + 2 NH4(+) + 16 ADP + 16 phosphate + 6 H(+)</text>
        <dbReference type="Rhea" id="RHEA:21448"/>
        <dbReference type="Rhea" id="RHEA-COMP:10000"/>
        <dbReference type="Rhea" id="RHEA-COMP:10001"/>
        <dbReference type="ChEBI" id="CHEBI:15377"/>
        <dbReference type="ChEBI" id="CHEBI:15378"/>
        <dbReference type="ChEBI" id="CHEBI:17997"/>
        <dbReference type="ChEBI" id="CHEBI:18276"/>
        <dbReference type="ChEBI" id="CHEBI:28938"/>
        <dbReference type="ChEBI" id="CHEBI:30616"/>
        <dbReference type="ChEBI" id="CHEBI:33737"/>
        <dbReference type="ChEBI" id="CHEBI:33738"/>
        <dbReference type="ChEBI" id="CHEBI:43474"/>
        <dbReference type="ChEBI" id="CHEBI:456216"/>
        <dbReference type="EC" id="1.18.6.1"/>
    </reaction>
</comment>
<dbReference type="Gene3D" id="1.20.89.10">
    <property type="entry name" value="Nitrogenase Molybdenum-iron Protein, subunit B, domain 4"/>
    <property type="match status" value="1"/>
</dbReference>
<evidence type="ECO:0000256" key="13">
    <source>
        <dbReference type="ARBA" id="ARBA00047967"/>
    </source>
</evidence>
<feature type="domain" description="Nitrogenase molybdenum-iron protein beta chain N-terminal" evidence="17">
    <location>
        <begin position="1"/>
        <end position="56"/>
    </location>
</feature>
<keyword evidence="6 15" id="KW-0479">Metal-binding</keyword>
<dbReference type="InterPro" id="IPR050152">
    <property type="entry name" value="ChlB/BchB/BchZ"/>
</dbReference>
<evidence type="ECO:0000256" key="9">
    <source>
        <dbReference type="ARBA" id="ARBA00023002"/>
    </source>
</evidence>
<dbReference type="PROSITE" id="PS00090">
    <property type="entry name" value="NITROGENASE_1_2"/>
    <property type="match status" value="1"/>
</dbReference>
<sequence length="523" mass="59471">MSQTVDKIKPCYPLFLDKDYAESFRAKQSQFEERPPLDKMEEVFQWSTTQEYQDLNFQREALTINPAKACQPLGAVLCALGFEKTLPYVHGSQGCVAYFRTYFNRHFKEPIACVSDSMTEDAAVFGGQKNMFDGLENARALYKPEMIAVSTTCMAEVIGDDLNAFIGNARKEGHIPEDFPVPFAHTPSFVGSHTTGWDNMFEGIIRYFTLNEMEDKAVGKSGKINLVPGFETYLGNYRVMHRMMQEMGVDYSLLCDPTEILDTPADGEYRMYDGGTSIPQVREAPNAIDTLLLQPWQLPKTKKFVQTTWNQPASAINIPMGLEWTDEFLMKVSDLTGKPIPASLAKERGRLVDMITDSHTWLHGKKFALWGDADFVLGLVKFLLELGAEPTHILCHHANKRWKKEVEALLASSPYGVHGKVYMGADLWHMRSLVFTDKPDFMIGNSYGKFIQRDTLYKGKAFEVPLIRLGFPIFDRHHLHRMTTLGYEGAMYMLTTLVNAVLERLDEETREMGVTDFNYDLVR</sequence>
<dbReference type="InterPro" id="IPR000318">
    <property type="entry name" value="Nase_comp1_CS"/>
</dbReference>
<dbReference type="Gene3D" id="3.40.50.1980">
    <property type="entry name" value="Nitrogenase molybdenum iron protein domain"/>
    <property type="match status" value="3"/>
</dbReference>
<evidence type="ECO:0000256" key="3">
    <source>
        <dbReference type="ARBA" id="ARBA00011462"/>
    </source>
</evidence>
<name>A0ABV4BK08_9GAMM</name>
<evidence type="ECO:0000256" key="11">
    <source>
        <dbReference type="ARBA" id="ARBA00023014"/>
    </source>
</evidence>